<evidence type="ECO:0000313" key="3">
    <source>
        <dbReference type="EMBL" id="SNT39407.1"/>
    </source>
</evidence>
<keyword evidence="1" id="KW-0560">Oxidoreductase</keyword>
<dbReference type="InterPro" id="IPR036318">
    <property type="entry name" value="FAD-bd_PCMH-like_sf"/>
</dbReference>
<dbReference type="Proteomes" id="UP000198362">
    <property type="component" value="Unassembled WGS sequence"/>
</dbReference>
<dbReference type="InterPro" id="IPR016166">
    <property type="entry name" value="FAD-bd_PCMH"/>
</dbReference>
<dbReference type="InterPro" id="IPR036683">
    <property type="entry name" value="CO_DH_flav_C_dom_sf"/>
</dbReference>
<dbReference type="PANTHER" id="PTHR42659:SF1">
    <property type="entry name" value="OXIDOREDUCTASE"/>
    <property type="match status" value="1"/>
</dbReference>
<dbReference type="PROSITE" id="PS51387">
    <property type="entry name" value="FAD_PCMH"/>
    <property type="match status" value="1"/>
</dbReference>
<keyword evidence="4" id="KW-1185">Reference proteome</keyword>
<evidence type="ECO:0000256" key="1">
    <source>
        <dbReference type="ARBA" id="ARBA00023002"/>
    </source>
</evidence>
<evidence type="ECO:0000313" key="4">
    <source>
        <dbReference type="Proteomes" id="UP000198362"/>
    </source>
</evidence>
<reference evidence="3 4" key="1">
    <citation type="submission" date="2017-06" db="EMBL/GenBank/DDBJ databases">
        <authorList>
            <person name="Kim H.J."/>
            <person name="Triplett B.A."/>
        </authorList>
    </citation>
    <scope>NUCLEOTIDE SEQUENCE [LARGE SCALE GENOMIC DNA]</scope>
    <source>
        <strain evidence="3 4">CGMCC 4.5593</strain>
    </source>
</reference>
<dbReference type="InterPro" id="IPR005107">
    <property type="entry name" value="CO_DH_flav_C"/>
</dbReference>
<dbReference type="Pfam" id="PF03450">
    <property type="entry name" value="CO_deh_flav_C"/>
    <property type="match status" value="1"/>
</dbReference>
<dbReference type="InterPro" id="IPR002346">
    <property type="entry name" value="Mopterin_DH_FAD-bd"/>
</dbReference>
<dbReference type="Gene3D" id="3.30.390.50">
    <property type="entry name" value="CO dehydrogenase flavoprotein, C-terminal domain"/>
    <property type="match status" value="1"/>
</dbReference>
<dbReference type="InterPro" id="IPR016167">
    <property type="entry name" value="FAD-bd_PCMH_sub1"/>
</dbReference>
<proteinExistence type="predicted"/>
<dbReference type="Gene3D" id="3.30.43.10">
    <property type="entry name" value="Uridine Diphospho-n-acetylenolpyruvylglucosamine Reductase, domain 2"/>
    <property type="match status" value="1"/>
</dbReference>
<gene>
    <name evidence="3" type="ORF">SAMN05421812_105264</name>
</gene>
<organism evidence="3 4">
    <name type="scientific">Asanoa hainanensis</name>
    <dbReference type="NCBI Taxonomy" id="560556"/>
    <lineage>
        <taxon>Bacteria</taxon>
        <taxon>Bacillati</taxon>
        <taxon>Actinomycetota</taxon>
        <taxon>Actinomycetes</taxon>
        <taxon>Micromonosporales</taxon>
        <taxon>Micromonosporaceae</taxon>
        <taxon>Asanoa</taxon>
    </lineage>
</organism>
<dbReference type="Pfam" id="PF00941">
    <property type="entry name" value="FAD_binding_5"/>
    <property type="match status" value="1"/>
</dbReference>
<accession>A0A239M8Y4</accession>
<dbReference type="Gene3D" id="3.30.465.10">
    <property type="match status" value="2"/>
</dbReference>
<dbReference type="SUPFAM" id="SSF56176">
    <property type="entry name" value="FAD-binding/transporter-associated domain-like"/>
    <property type="match status" value="1"/>
</dbReference>
<dbReference type="AlphaFoldDB" id="A0A239M8Y4"/>
<dbReference type="InterPro" id="IPR016169">
    <property type="entry name" value="FAD-bd_PCMH_sub2"/>
</dbReference>
<name>A0A239M8Y4_9ACTN</name>
<dbReference type="EMBL" id="FZPH01000005">
    <property type="protein sequence ID" value="SNT39407.1"/>
    <property type="molecule type" value="Genomic_DNA"/>
</dbReference>
<dbReference type="SUPFAM" id="SSF55447">
    <property type="entry name" value="CO dehydrogenase flavoprotein C-terminal domain-like"/>
    <property type="match status" value="1"/>
</dbReference>
<protein>
    <submittedName>
        <fullName evidence="3">Xanthine dehydrogenase YagS FAD-binding subunit</fullName>
    </submittedName>
</protein>
<sequence>MAMRPITFFRAGSIDDAVAAVSANPDSAFLAGGTTEIDLLRLGVIQPTLLVDVNELPLTYLEDTEGGGVRIGAMARMSDVARAPRIVERYPGMSQALLLGASEQLRNMASMGGNMCQRTRCAYFRDGQSPCNKREPGSGCSALTGVNRGHAVLGTSDHCIATHPSDVAVALVALDATIRTIGPDGTNTIPIERFFLRPEDTPSVEHPLAHGELIVAIDVPNVPVARTSRYVKHRDRVSYEFALVSVFSAMRVDDAGNVAELRLALGGVGTVPWRAHRAEEALIGRPATPENVAAAADAEFADARTTPMNEFKVTFAKRAIVRELSEVSS</sequence>
<dbReference type="InterPro" id="IPR051312">
    <property type="entry name" value="Diverse_Substr_Oxidored"/>
</dbReference>
<dbReference type="SMART" id="SM01092">
    <property type="entry name" value="CO_deh_flav_C"/>
    <property type="match status" value="1"/>
</dbReference>
<dbReference type="GO" id="GO:0016491">
    <property type="term" value="F:oxidoreductase activity"/>
    <property type="evidence" value="ECO:0007669"/>
    <property type="project" value="UniProtKB-KW"/>
</dbReference>
<evidence type="ECO:0000259" key="2">
    <source>
        <dbReference type="PROSITE" id="PS51387"/>
    </source>
</evidence>
<feature type="domain" description="FAD-binding PCMH-type" evidence="2">
    <location>
        <begin position="1"/>
        <end position="224"/>
    </location>
</feature>
<dbReference type="PANTHER" id="PTHR42659">
    <property type="entry name" value="XANTHINE DEHYDROGENASE SUBUNIT C-RELATED"/>
    <property type="match status" value="1"/>
</dbReference>
<dbReference type="GO" id="GO:0071949">
    <property type="term" value="F:FAD binding"/>
    <property type="evidence" value="ECO:0007669"/>
    <property type="project" value="InterPro"/>
</dbReference>